<dbReference type="Gene3D" id="3.30.70.270">
    <property type="match status" value="1"/>
</dbReference>
<feature type="domain" description="UBZ3-type" evidence="18">
    <location>
        <begin position="1231"/>
        <end position="1267"/>
    </location>
</feature>
<evidence type="ECO:0000313" key="19">
    <source>
        <dbReference type="Proteomes" id="UP000095280"/>
    </source>
</evidence>
<dbReference type="GO" id="GO:0003887">
    <property type="term" value="F:DNA-directed DNA polymerase activity"/>
    <property type="evidence" value="ECO:0007669"/>
    <property type="project" value="TreeGrafter"/>
</dbReference>
<dbReference type="GO" id="GO:0005637">
    <property type="term" value="C:nuclear inner membrane"/>
    <property type="evidence" value="ECO:0007669"/>
    <property type="project" value="UniProtKB-SubCell"/>
</dbReference>
<dbReference type="PROSITE" id="PS50173">
    <property type="entry name" value="UMUC"/>
    <property type="match status" value="1"/>
</dbReference>
<dbReference type="SUPFAM" id="SSF56672">
    <property type="entry name" value="DNA/RNA polymerases"/>
    <property type="match status" value="1"/>
</dbReference>
<dbReference type="FunFam" id="3.40.1170.60:FF:000003">
    <property type="entry name" value="DNA polymerase eta"/>
    <property type="match status" value="1"/>
</dbReference>
<reference evidence="20" key="1">
    <citation type="submission" date="2016-11" db="UniProtKB">
        <authorList>
            <consortium name="WormBaseParasite"/>
        </authorList>
    </citation>
    <scope>IDENTIFICATION</scope>
</reference>
<dbReference type="GO" id="GO:0035861">
    <property type="term" value="C:site of double-strand break"/>
    <property type="evidence" value="ECO:0007669"/>
    <property type="project" value="TreeGrafter"/>
</dbReference>
<dbReference type="InterPro" id="IPR001126">
    <property type="entry name" value="UmuC"/>
</dbReference>
<keyword evidence="7" id="KW-0863">Zinc-finger</keyword>
<dbReference type="InterPro" id="IPR017961">
    <property type="entry name" value="DNA_pol_Y-fam_little_finger"/>
</dbReference>
<keyword evidence="12" id="KW-0234">DNA repair</keyword>
<evidence type="ECO:0000256" key="12">
    <source>
        <dbReference type="ARBA" id="ARBA00023204"/>
    </source>
</evidence>
<dbReference type="Gene3D" id="3.40.1170.60">
    <property type="match status" value="1"/>
</dbReference>
<evidence type="ECO:0000259" key="18">
    <source>
        <dbReference type="PROSITE" id="PS51907"/>
    </source>
</evidence>
<dbReference type="InterPro" id="IPR018617">
    <property type="entry name" value="Ima1_N"/>
</dbReference>
<dbReference type="GO" id="GO:0008270">
    <property type="term" value="F:zinc ion binding"/>
    <property type="evidence" value="ECO:0007669"/>
    <property type="project" value="UniProtKB-KW"/>
</dbReference>
<protein>
    <recommendedName>
        <fullName evidence="14">DNA polymerase eta</fullName>
    </recommendedName>
</protein>
<keyword evidence="2" id="KW-0808">Transferase</keyword>
<evidence type="ECO:0000256" key="6">
    <source>
        <dbReference type="ARBA" id="ARBA00022763"/>
    </source>
</evidence>
<keyword evidence="5" id="KW-0479">Metal-binding</keyword>
<feature type="compositionally biased region" description="Low complexity" evidence="15">
    <location>
        <begin position="1306"/>
        <end position="1315"/>
    </location>
</feature>
<dbReference type="PANTHER" id="PTHR45873:SF1">
    <property type="entry name" value="DNA POLYMERASE ETA"/>
    <property type="match status" value="1"/>
</dbReference>
<dbReference type="InterPro" id="IPR036775">
    <property type="entry name" value="DNA_pol_Y-fam_lit_finger_sf"/>
</dbReference>
<feature type="transmembrane region" description="Helical" evidence="16">
    <location>
        <begin position="24"/>
        <end position="44"/>
    </location>
</feature>
<feature type="region of interest" description="Disordered" evidence="15">
    <location>
        <begin position="534"/>
        <end position="560"/>
    </location>
</feature>
<accession>A0A1I8G2A6</accession>
<dbReference type="Pfam" id="PF09779">
    <property type="entry name" value="Ima1_N"/>
    <property type="match status" value="1"/>
</dbReference>
<keyword evidence="9" id="KW-0460">Magnesium</keyword>
<dbReference type="GO" id="GO:0003684">
    <property type="term" value="F:damaged DNA binding"/>
    <property type="evidence" value="ECO:0007669"/>
    <property type="project" value="InterPro"/>
</dbReference>
<evidence type="ECO:0000256" key="13">
    <source>
        <dbReference type="ARBA" id="ARBA00023242"/>
    </source>
</evidence>
<dbReference type="InterPro" id="IPR052230">
    <property type="entry name" value="DNA_polymerase_eta"/>
</dbReference>
<feature type="region of interest" description="Disordered" evidence="15">
    <location>
        <begin position="396"/>
        <end position="415"/>
    </location>
</feature>
<evidence type="ECO:0000313" key="20">
    <source>
        <dbReference type="WBParaSite" id="maker-uti_cns_0000524-snap-gene-0.3-mRNA-1"/>
    </source>
</evidence>
<dbReference type="GO" id="GO:0005657">
    <property type="term" value="C:replication fork"/>
    <property type="evidence" value="ECO:0007669"/>
    <property type="project" value="TreeGrafter"/>
</dbReference>
<keyword evidence="10 16" id="KW-1133">Transmembrane helix</keyword>
<evidence type="ECO:0000256" key="8">
    <source>
        <dbReference type="ARBA" id="ARBA00022833"/>
    </source>
</evidence>
<evidence type="ECO:0000256" key="7">
    <source>
        <dbReference type="ARBA" id="ARBA00022771"/>
    </source>
</evidence>
<evidence type="ECO:0000256" key="4">
    <source>
        <dbReference type="ARBA" id="ARBA00022695"/>
    </source>
</evidence>
<feature type="domain" description="UmuC" evidence="17">
    <location>
        <begin position="685"/>
        <end position="928"/>
    </location>
</feature>
<feature type="region of interest" description="Disordered" evidence="15">
    <location>
        <begin position="583"/>
        <end position="602"/>
    </location>
</feature>
<dbReference type="GO" id="GO:0009314">
    <property type="term" value="P:response to radiation"/>
    <property type="evidence" value="ECO:0007669"/>
    <property type="project" value="TreeGrafter"/>
</dbReference>
<keyword evidence="19" id="KW-1185">Reference proteome</keyword>
<evidence type="ECO:0000256" key="14">
    <source>
        <dbReference type="ARBA" id="ARBA00044975"/>
    </source>
</evidence>
<evidence type="ECO:0000256" key="9">
    <source>
        <dbReference type="ARBA" id="ARBA00022842"/>
    </source>
</evidence>
<dbReference type="Pfam" id="PF00817">
    <property type="entry name" value="IMS"/>
    <property type="match status" value="1"/>
</dbReference>
<dbReference type="PROSITE" id="PS51907">
    <property type="entry name" value="ZF_UBZ3"/>
    <property type="match status" value="1"/>
</dbReference>
<evidence type="ECO:0000256" key="3">
    <source>
        <dbReference type="ARBA" id="ARBA00022692"/>
    </source>
</evidence>
<dbReference type="Proteomes" id="UP000095280">
    <property type="component" value="Unplaced"/>
</dbReference>
<dbReference type="PANTHER" id="PTHR45873">
    <property type="entry name" value="DNA POLYMERASE ETA"/>
    <property type="match status" value="1"/>
</dbReference>
<keyword evidence="8" id="KW-0862">Zinc</keyword>
<sequence length="1328" mass="142974">MATTATLLLNIVTQWLSLAATKTIYGIASLATLCALLLVCFYLWRLARCGFPVNCWFCGGSTRVPFGNRNCFDCPHCDQYNGFDSEGNYNKDIPAMRHSAMNLRQTPLACRSSSTGRLPSPSNGAQQQQKQLCDACNRNQALKVAQLAQFEPTSPSAEDAELAALRARLERAYALCQRCRAKRRAALQAQDIRLLPSLLEWQRSRVRARNKAVKTSGACSKQTNWLRMFSVCLATMGLASALSACAARLVCLPAVFCLLLACLIRRPLCFGFRFLINGCGGDLWQGPVFFAAVEPLRTQLTGWIAEALGLVLNDDGLSVSLPGSATRFQLSSSTMASWLMSATLTVLHLIAFWFRWRQFRASSSLVTIVNVNSNHSNNKAKLRSLNGNYNNNKATVSNFGDASSNSDNSSVADDVDTNVDSASVLAWNQQQQQQKPAPSLINQRAYLLQQQAQVKRPASLPPDWASGGAAAYRPVRSFSYLQPNNRPVGFANPTQSLLSPAQHRPASRSPPAPPSTPLMLTPTAAPSAACIGRRSPSTAIGLPSPMDVDEDTGGLRQAECDLGGEGDSAYASQRASIADMPLTFGASASRPPTASEAKGRSSGSRSRLSQVLIGCCVGVNFSLLLHCLLIPAGGAVLAAVAAGSTWADSSVCKFGYRCHRATLVFDTPTPSATPAAPPSGGDRVIALIDMDCFYVQVELQHCPESIGKPAVVVQYTGAGLLAVSYEARALGVRRHMRLADAQRICPSLKVFQVPEKRGKADISRYRQASDAVMSALSQLSTQFQKASIDEAYVDLTERVDGMLAESSDSCLDMLKPERLKSTCMAVGGQEALSDWLNGCLATAAGMTREQRLRYHDLRLAVGACLVEDVRSEVRARLGYNCSAGLAGTKTLAKISAGANKPARQTLAPWSMAPELMAPMPLDRVPRLGGKLGRAISALLGGNATVADVLAASEASVLSAELDSASVRYARELCRGLDGGEAVVPRLAQTSLGCSKNFYEPIRDSATLRRWLGELGDELFERLTQDRVEHRRWPGLLCVAFGWDRGSRRLSKSRQLATDFWPGGREHFLRLLEALVDASGVSVGPDSPLGHLHVSVGKFRSLDCSLGENRDIKSLLMRQGAANAARSTATAASADATESCNLDYDDCAVDDNNEDSSNGSAAAAGVSADKPVNKTAGIISFFTASTSTANNNVNCDIRREARAAPTHSVASALEVPNDRQQQTDQPSSSSSDEPLTVECSQCRPPRAVLMTDWLEHQDYHAAVDLQRSIQLEFKAERDRDVQLLQQSRKRPATSSSSSAGKNKRRSTTSTNNNSSSANGPTLDSYFRKA</sequence>
<feature type="region of interest" description="Disordered" evidence="15">
    <location>
        <begin position="1281"/>
        <end position="1328"/>
    </location>
</feature>
<evidence type="ECO:0000256" key="11">
    <source>
        <dbReference type="ARBA" id="ARBA00023136"/>
    </source>
</evidence>
<keyword evidence="11 16" id="KW-0472">Membrane</keyword>
<feature type="region of interest" description="Disordered" evidence="15">
    <location>
        <begin position="1203"/>
        <end position="1238"/>
    </location>
</feature>
<feature type="transmembrane region" description="Helical" evidence="16">
    <location>
        <begin position="231"/>
        <end position="264"/>
    </location>
</feature>
<evidence type="ECO:0000256" key="10">
    <source>
        <dbReference type="ARBA" id="ARBA00022989"/>
    </source>
</evidence>
<feature type="compositionally biased region" description="Low complexity" evidence="15">
    <location>
        <begin position="401"/>
        <end position="415"/>
    </location>
</feature>
<feature type="region of interest" description="Disordered" evidence="15">
    <location>
        <begin position="486"/>
        <end position="522"/>
    </location>
</feature>
<keyword evidence="6" id="KW-0227">DNA damage</keyword>
<evidence type="ECO:0000256" key="5">
    <source>
        <dbReference type="ARBA" id="ARBA00022723"/>
    </source>
</evidence>
<keyword evidence="13" id="KW-0539">Nucleus</keyword>
<dbReference type="GO" id="GO:0006281">
    <property type="term" value="P:DNA repair"/>
    <property type="evidence" value="ECO:0007669"/>
    <property type="project" value="UniProtKB-KW"/>
</dbReference>
<name>A0A1I8G2A6_9PLAT</name>
<dbReference type="InterPro" id="IPR043128">
    <property type="entry name" value="Rev_trsase/Diguanyl_cyclase"/>
</dbReference>
<keyword evidence="4" id="KW-0548">Nucleotidyltransferase</keyword>
<evidence type="ECO:0000259" key="17">
    <source>
        <dbReference type="PROSITE" id="PS50173"/>
    </source>
</evidence>
<proteinExistence type="predicted"/>
<dbReference type="Gene3D" id="3.30.1490.100">
    <property type="entry name" value="DNA polymerase, Y-family, little finger domain"/>
    <property type="match status" value="1"/>
</dbReference>
<dbReference type="InterPro" id="IPR043502">
    <property type="entry name" value="DNA/RNA_pol_sf"/>
</dbReference>
<keyword evidence="3 16" id="KW-0812">Transmembrane</keyword>
<dbReference type="Pfam" id="PF11799">
    <property type="entry name" value="IMS_C"/>
    <property type="match status" value="1"/>
</dbReference>
<dbReference type="WBParaSite" id="maker-uti_cns_0000524-snap-gene-0.3-mRNA-1">
    <property type="protein sequence ID" value="maker-uti_cns_0000524-snap-gene-0.3-mRNA-1"/>
    <property type="gene ID" value="maker-uti_cns_0000524-snap-gene-0.3"/>
</dbReference>
<dbReference type="GO" id="GO:0042276">
    <property type="term" value="P:error-prone translesion synthesis"/>
    <property type="evidence" value="ECO:0007669"/>
    <property type="project" value="TreeGrafter"/>
</dbReference>
<dbReference type="SUPFAM" id="SSF100879">
    <property type="entry name" value="Lesion bypass DNA polymerase (Y-family), little finger domain"/>
    <property type="match status" value="1"/>
</dbReference>
<evidence type="ECO:0000256" key="2">
    <source>
        <dbReference type="ARBA" id="ARBA00022679"/>
    </source>
</evidence>
<evidence type="ECO:0000256" key="16">
    <source>
        <dbReference type="SAM" id="Phobius"/>
    </source>
</evidence>
<evidence type="ECO:0000256" key="15">
    <source>
        <dbReference type="SAM" id="MobiDB-lite"/>
    </source>
</evidence>
<comment type="subcellular location">
    <subcellularLocation>
        <location evidence="1">Nucleus inner membrane</location>
        <topology evidence="1">Multi-pass membrane protein</topology>
    </subcellularLocation>
</comment>
<evidence type="ECO:0000256" key="1">
    <source>
        <dbReference type="ARBA" id="ARBA00004473"/>
    </source>
</evidence>
<dbReference type="InterPro" id="IPR041298">
    <property type="entry name" value="UBZ3"/>
</dbReference>
<organism evidence="19 20">
    <name type="scientific">Macrostomum lignano</name>
    <dbReference type="NCBI Taxonomy" id="282301"/>
    <lineage>
        <taxon>Eukaryota</taxon>
        <taxon>Metazoa</taxon>
        <taxon>Spiralia</taxon>
        <taxon>Lophotrochozoa</taxon>
        <taxon>Platyhelminthes</taxon>
        <taxon>Rhabditophora</taxon>
        <taxon>Macrostomorpha</taxon>
        <taxon>Macrostomida</taxon>
        <taxon>Macrostomidae</taxon>
        <taxon>Macrostomum</taxon>
    </lineage>
</organism>